<dbReference type="Gene3D" id="2.40.10.350">
    <property type="entry name" value="Rod shape-determining protein MreC, domain 2"/>
    <property type="match status" value="1"/>
</dbReference>
<dbReference type="PANTHER" id="PTHR34138">
    <property type="entry name" value="CELL SHAPE-DETERMINING PROTEIN MREC"/>
    <property type="match status" value="1"/>
</dbReference>
<dbReference type="PANTHER" id="PTHR34138:SF1">
    <property type="entry name" value="CELL SHAPE-DETERMINING PROTEIN MREC"/>
    <property type="match status" value="1"/>
</dbReference>
<accession>A0A381Q1S4</accession>
<evidence type="ECO:0000256" key="1">
    <source>
        <dbReference type="ARBA" id="ARBA00009369"/>
    </source>
</evidence>
<reference evidence="7" key="1">
    <citation type="submission" date="2018-05" db="EMBL/GenBank/DDBJ databases">
        <authorList>
            <person name="Lanie J.A."/>
            <person name="Ng W.-L."/>
            <person name="Kazmierczak K.M."/>
            <person name="Andrzejewski T.M."/>
            <person name="Davidsen T.M."/>
            <person name="Wayne K.J."/>
            <person name="Tettelin H."/>
            <person name="Glass J.I."/>
            <person name="Rusch D."/>
            <person name="Podicherti R."/>
            <person name="Tsui H.-C.T."/>
            <person name="Winkler M.E."/>
        </authorList>
    </citation>
    <scope>NUCLEOTIDE SEQUENCE</scope>
</reference>
<protein>
    <recommendedName>
        <fullName evidence="2">Cell shape-determining protein MreC</fullName>
    </recommendedName>
    <alternativeName>
        <fullName evidence="4">Cell shape protein MreC</fullName>
    </alternativeName>
</protein>
<keyword evidence="3" id="KW-0133">Cell shape</keyword>
<proteinExistence type="inferred from homology"/>
<evidence type="ECO:0000256" key="3">
    <source>
        <dbReference type="ARBA" id="ARBA00022960"/>
    </source>
</evidence>
<dbReference type="GO" id="GO:0008360">
    <property type="term" value="P:regulation of cell shape"/>
    <property type="evidence" value="ECO:0007669"/>
    <property type="project" value="UniProtKB-KW"/>
</dbReference>
<evidence type="ECO:0000259" key="6">
    <source>
        <dbReference type="Pfam" id="PF04085"/>
    </source>
</evidence>
<dbReference type="Gene3D" id="2.40.10.340">
    <property type="entry name" value="Rod shape-determining protein MreC, domain 1"/>
    <property type="match status" value="1"/>
</dbReference>
<feature type="coiled-coil region" evidence="5">
    <location>
        <begin position="46"/>
        <end position="80"/>
    </location>
</feature>
<dbReference type="InterPro" id="IPR042177">
    <property type="entry name" value="Cell/Rod_1"/>
</dbReference>
<dbReference type="EMBL" id="UINC01001144">
    <property type="protein sequence ID" value="SUZ72117.1"/>
    <property type="molecule type" value="Genomic_DNA"/>
</dbReference>
<dbReference type="Pfam" id="PF04085">
    <property type="entry name" value="MreC"/>
    <property type="match status" value="1"/>
</dbReference>
<dbReference type="InterPro" id="IPR042175">
    <property type="entry name" value="Cell/Rod_MreC_2"/>
</dbReference>
<comment type="similarity">
    <text evidence="1">Belongs to the MreC family.</text>
</comment>
<evidence type="ECO:0000256" key="2">
    <source>
        <dbReference type="ARBA" id="ARBA00013855"/>
    </source>
</evidence>
<dbReference type="GO" id="GO:0005886">
    <property type="term" value="C:plasma membrane"/>
    <property type="evidence" value="ECO:0007669"/>
    <property type="project" value="TreeGrafter"/>
</dbReference>
<evidence type="ECO:0000256" key="4">
    <source>
        <dbReference type="ARBA" id="ARBA00032089"/>
    </source>
</evidence>
<organism evidence="7">
    <name type="scientific">marine metagenome</name>
    <dbReference type="NCBI Taxonomy" id="408172"/>
    <lineage>
        <taxon>unclassified sequences</taxon>
        <taxon>metagenomes</taxon>
        <taxon>ecological metagenomes</taxon>
    </lineage>
</organism>
<dbReference type="NCBIfam" id="TIGR00219">
    <property type="entry name" value="mreC"/>
    <property type="match status" value="1"/>
</dbReference>
<evidence type="ECO:0000313" key="7">
    <source>
        <dbReference type="EMBL" id="SUZ72117.1"/>
    </source>
</evidence>
<dbReference type="InterPro" id="IPR055342">
    <property type="entry name" value="MreC_beta-barrel_core"/>
</dbReference>
<dbReference type="InterPro" id="IPR007221">
    <property type="entry name" value="MreC"/>
</dbReference>
<dbReference type="AlphaFoldDB" id="A0A381Q1S4"/>
<dbReference type="PIRSF" id="PIRSF038471">
    <property type="entry name" value="MreC"/>
    <property type="match status" value="1"/>
</dbReference>
<keyword evidence="5" id="KW-0175">Coiled coil</keyword>
<feature type="domain" description="Rod shape-determining protein MreC beta-barrel core" evidence="6">
    <location>
        <begin position="99"/>
        <end position="244"/>
    </location>
</feature>
<evidence type="ECO:0000256" key="5">
    <source>
        <dbReference type="SAM" id="Coils"/>
    </source>
</evidence>
<sequence length="246" mass="27062">MSMSAKQQKEMSFLDSLTGLILSPFQSLFTQSVQSVSDVINNYFYLVSVSKENERLKLEVDRLVNEKNELIERISRQKRLAGLMAYQEDRKKDSLVASVIGRDATQWSKVVVIDKGSRHGVKKYLAVVTNSGVIGQIIYAGPNTSKVLLTIDSRSAVDSIFQDSRVSGVVVGTGKEQCQIKYVPNTAKIKVGDRVLSSGLGGIFPKGLFIGTVFQVVKKKQGLFQEITLTPGSDLSKLEEVLVLLS</sequence>
<gene>
    <name evidence="7" type="ORF">METZ01_LOCUS24971</name>
</gene>
<name>A0A381Q1S4_9ZZZZ</name>